<dbReference type="Proteomes" id="UP000564496">
    <property type="component" value="Unassembled WGS sequence"/>
</dbReference>
<dbReference type="EMBL" id="JACBZR010000001">
    <property type="protein sequence ID" value="NYI78709.1"/>
    <property type="molecule type" value="Genomic_DNA"/>
</dbReference>
<keyword evidence="3" id="KW-1185">Reference proteome</keyword>
<evidence type="ECO:0000313" key="2">
    <source>
        <dbReference type="EMBL" id="NYI78709.1"/>
    </source>
</evidence>
<feature type="region of interest" description="Disordered" evidence="1">
    <location>
        <begin position="1"/>
        <end position="70"/>
    </location>
</feature>
<comment type="caution">
    <text evidence="2">The sequence shown here is derived from an EMBL/GenBank/DDBJ whole genome shotgun (WGS) entry which is preliminary data.</text>
</comment>
<sequence>MTTTTTSDLPEEPQNGDQGTPEPTPAPETPTDPPEGSTGPQEEPEETAEDGNREAAKYRRRLRDTEADRDRLASQVEALQRTEINRLAVAEGIKAEALWASGATLAELLADDGNVDPAKVTKAAKAAVEILGLNQRRGLRVPLEGRNTGTPKLQERTFADAFKPSSA</sequence>
<evidence type="ECO:0000256" key="1">
    <source>
        <dbReference type="SAM" id="MobiDB-lite"/>
    </source>
</evidence>
<gene>
    <name evidence="2" type="ORF">BJ988_003357</name>
</gene>
<name>A0A7Z0IT24_9ACTN</name>
<reference evidence="2 3" key="1">
    <citation type="submission" date="2020-07" db="EMBL/GenBank/DDBJ databases">
        <title>Sequencing the genomes of 1000 actinobacteria strains.</title>
        <authorList>
            <person name="Klenk H.-P."/>
        </authorList>
    </citation>
    <scope>NUCLEOTIDE SEQUENCE [LARGE SCALE GENOMIC DNA]</scope>
    <source>
        <strain evidence="2 3">DSM 26487</strain>
    </source>
</reference>
<protein>
    <submittedName>
        <fullName evidence="2">Uncharacterized protein</fullName>
    </submittedName>
</protein>
<dbReference type="AlphaFoldDB" id="A0A7Z0IT24"/>
<dbReference type="RefSeq" id="WP_179659017.1">
    <property type="nucleotide sequence ID" value="NZ_JACBZR010000001.1"/>
</dbReference>
<proteinExistence type="predicted"/>
<feature type="compositionally biased region" description="Pro residues" evidence="1">
    <location>
        <begin position="22"/>
        <end position="33"/>
    </location>
</feature>
<accession>A0A7Z0IT24</accession>
<evidence type="ECO:0000313" key="3">
    <source>
        <dbReference type="Proteomes" id="UP000564496"/>
    </source>
</evidence>
<organism evidence="2 3">
    <name type="scientific">Nocardioides panzhihuensis</name>
    <dbReference type="NCBI Taxonomy" id="860243"/>
    <lineage>
        <taxon>Bacteria</taxon>
        <taxon>Bacillati</taxon>
        <taxon>Actinomycetota</taxon>
        <taxon>Actinomycetes</taxon>
        <taxon>Propionibacteriales</taxon>
        <taxon>Nocardioidaceae</taxon>
        <taxon>Nocardioides</taxon>
    </lineage>
</organism>
<feature type="compositionally biased region" description="Basic and acidic residues" evidence="1">
    <location>
        <begin position="50"/>
        <end position="70"/>
    </location>
</feature>